<sequence length="83" mass="10228">GGISMERRSETREHYELKQSVSMLEDQIRGLMLKDKEEKERLKKKLRYVNKKRSKWSKLSIMWSIRFTSSLEWRFYHARMTVM</sequence>
<proteinExistence type="predicted"/>
<gene>
    <name evidence="1" type="ORF">Tci_927014</name>
</gene>
<reference evidence="1" key="1">
    <citation type="journal article" date="2019" name="Sci. Rep.">
        <title>Draft genome of Tanacetum cinerariifolium, the natural source of mosquito coil.</title>
        <authorList>
            <person name="Yamashiro T."/>
            <person name="Shiraishi A."/>
            <person name="Satake H."/>
            <person name="Nakayama K."/>
        </authorList>
    </citation>
    <scope>NUCLEOTIDE SEQUENCE</scope>
</reference>
<name>A0A699X5I5_TANCI</name>
<accession>A0A699X5I5</accession>
<dbReference type="AlphaFoldDB" id="A0A699X5I5"/>
<comment type="caution">
    <text evidence="1">The sequence shown here is derived from an EMBL/GenBank/DDBJ whole genome shotgun (WGS) entry which is preliminary data.</text>
</comment>
<feature type="non-terminal residue" evidence="1">
    <location>
        <position position="1"/>
    </location>
</feature>
<evidence type="ECO:0000313" key="1">
    <source>
        <dbReference type="EMBL" id="GFD55045.1"/>
    </source>
</evidence>
<protein>
    <submittedName>
        <fullName evidence="1">Uncharacterized protein</fullName>
    </submittedName>
</protein>
<organism evidence="1">
    <name type="scientific">Tanacetum cinerariifolium</name>
    <name type="common">Dalmatian daisy</name>
    <name type="synonym">Chrysanthemum cinerariifolium</name>
    <dbReference type="NCBI Taxonomy" id="118510"/>
    <lineage>
        <taxon>Eukaryota</taxon>
        <taxon>Viridiplantae</taxon>
        <taxon>Streptophyta</taxon>
        <taxon>Embryophyta</taxon>
        <taxon>Tracheophyta</taxon>
        <taxon>Spermatophyta</taxon>
        <taxon>Magnoliopsida</taxon>
        <taxon>eudicotyledons</taxon>
        <taxon>Gunneridae</taxon>
        <taxon>Pentapetalae</taxon>
        <taxon>asterids</taxon>
        <taxon>campanulids</taxon>
        <taxon>Asterales</taxon>
        <taxon>Asteraceae</taxon>
        <taxon>Asteroideae</taxon>
        <taxon>Anthemideae</taxon>
        <taxon>Anthemidinae</taxon>
        <taxon>Tanacetum</taxon>
    </lineage>
</organism>
<dbReference type="EMBL" id="BKCJ011813388">
    <property type="protein sequence ID" value="GFD55045.1"/>
    <property type="molecule type" value="Genomic_DNA"/>
</dbReference>